<dbReference type="PROSITE" id="PS51406">
    <property type="entry name" value="FIBRINOGEN_C_2"/>
    <property type="match status" value="1"/>
</dbReference>
<dbReference type="CDD" id="cd01099">
    <property type="entry name" value="PAN_AP_HGF"/>
    <property type="match status" value="1"/>
</dbReference>
<accession>A0A7M7SZ56</accession>
<dbReference type="OrthoDB" id="26719at2759"/>
<evidence type="ECO:0000259" key="3">
    <source>
        <dbReference type="PROSITE" id="PS50041"/>
    </source>
</evidence>
<reference evidence="7" key="2">
    <citation type="submission" date="2021-01" db="UniProtKB">
        <authorList>
            <consortium name="EnsemblMetazoa"/>
        </authorList>
    </citation>
    <scope>IDENTIFICATION</scope>
</reference>
<dbReference type="SMART" id="SM00473">
    <property type="entry name" value="PAN_AP"/>
    <property type="match status" value="2"/>
</dbReference>
<dbReference type="Gene3D" id="2.60.40.10">
    <property type="entry name" value="Immunoglobulins"/>
    <property type="match status" value="1"/>
</dbReference>
<name>A0A7M7SZ56_STRPU</name>
<dbReference type="PROSITE" id="PS00615">
    <property type="entry name" value="C_TYPE_LECTIN_1"/>
    <property type="match status" value="2"/>
</dbReference>
<feature type="domain" description="C-type lectin" evidence="3">
    <location>
        <begin position="827"/>
        <end position="945"/>
    </location>
</feature>
<dbReference type="InterPro" id="IPR003609">
    <property type="entry name" value="Pan_app"/>
</dbReference>
<feature type="domain" description="Apple" evidence="5">
    <location>
        <begin position="720"/>
        <end position="805"/>
    </location>
</feature>
<evidence type="ECO:0000256" key="1">
    <source>
        <dbReference type="ARBA" id="ARBA00023157"/>
    </source>
</evidence>
<feature type="domain" description="C-type lectin" evidence="3">
    <location>
        <begin position="30"/>
        <end position="142"/>
    </location>
</feature>
<feature type="signal peptide" evidence="2">
    <location>
        <begin position="1"/>
        <end position="19"/>
    </location>
</feature>
<keyword evidence="1" id="KW-1015">Disulfide bond</keyword>
<dbReference type="Gene3D" id="2.60.120.1000">
    <property type="match status" value="1"/>
</dbReference>
<evidence type="ECO:0000259" key="4">
    <source>
        <dbReference type="PROSITE" id="PS50853"/>
    </source>
</evidence>
<dbReference type="InterPro" id="IPR002181">
    <property type="entry name" value="Fibrinogen_a/b/g_C_dom"/>
</dbReference>
<dbReference type="SUPFAM" id="SSF56496">
    <property type="entry name" value="Fibrinogen C-terminal domain-like"/>
    <property type="match status" value="1"/>
</dbReference>
<organism evidence="7 8">
    <name type="scientific">Strongylocentrotus purpuratus</name>
    <name type="common">Purple sea urchin</name>
    <dbReference type="NCBI Taxonomy" id="7668"/>
    <lineage>
        <taxon>Eukaryota</taxon>
        <taxon>Metazoa</taxon>
        <taxon>Echinodermata</taxon>
        <taxon>Eleutherozoa</taxon>
        <taxon>Echinozoa</taxon>
        <taxon>Echinoidea</taxon>
        <taxon>Euechinoidea</taxon>
        <taxon>Echinacea</taxon>
        <taxon>Camarodonta</taxon>
        <taxon>Echinidea</taxon>
        <taxon>Strongylocentrotidae</taxon>
        <taxon>Strongylocentrotus</taxon>
    </lineage>
</organism>
<sequence length="1284" mass="143615">MLSLTALVLLLLGTIVVDGASQCRKNWQQYSTACYYLNSDTLTWESAQAYCETQGGHLASIADSGVNGHVAGVMSGYSKAHIGITDTDSDGTWAWWDRSSLSYTNWNSGEPNGNFETNCGGMYSSGTWDDYPCTTSMVSVCRAPIQYTATKTGCTCPYDSTRTDCACCVTGGTHCGQLYPNECYYSSSSECGTDANDPIDDWQLVMKVTRGSSINVYDLYTGASTYNDGSTTANILTSTSVTYKSSEANSYDTSSLEQIKFAYYSSGVEVRSLTFDTSGTSRTSWYHTNYISYAPYTDIYTDTKNYESMAGTGTSGQRRFFINRNYGGCSIDAGWVVVIDYGTNHGCSWDGYYGTPFFIYSAASTYQTWDSGSRGFPDTVAFLHKYYDDGNNDQTICDSGWARNRNGCYKLVESTSKFRESMAACRALHDEADLVSVSDQEENDFLLKLSRRTFETNTYWIGFTDVDEEGTWAWSDGSVESYTNWYSGEPSGGTENCAALRWSSDGTWNDAKCWSSYGYICKYPLNKVSCADWKRKGYTSSGYYTIDPDGRNTGVEPFRVYCDMTTDASTGITMMSHQEEYRSLITGYESARSGSRSIRYGDRSIAQVAMTADISSSCSQYIKYECHGSYMTGYTAWYDRDGNQKNYWGGATTDSGQCACGNSGTCTNGHHCNCNTNDNNWREDSGYLTDKTTLPVTEMRFGDTGDASESGYYTLEPLYCKGDESYIVTDRTDFMLIRERHLSGYNNDHQSGLTVNQCAAACVAATSFLCRSFDFHPSDGGCYLSEENDQTVTTTSGADYHLLVRIMDPMVDPYLESNSCSNGWLQRGSYCYRPYHGLYTWLNAEIYCQQQGGHLVTPSDLDEYDYVKRIFRWAQRAVTVFWIGLNDIEEEGTWKDAEGNDAVYTNWKSGEPNGGISENGVLMYVFSSDEYIDSTVQTGQHFFCKEAIGAGVIAQPTTHPLCDSSDWAWDDHSCYFFGTNTKSWSDAQDYCQDLGGDLVTIETEREFNFLVDHYRYRYSNRGFWIGLKYMSDGTYRWETEISEYPSDGSQWDSGKPDGAASGQHCVEFSAAQSYNDEDCSTALYYICEKDTLPTSYPPSFSLDVRGPTAILLSWSALPQAQQNSDITGYYIHYWPRNKQNTNNVTIDVTGLSTYTYHLTGIAADTTFEFIIQAYTEQGVGLETDPPINGTTEVAFVRNSESRKANFILKKNYRLKNHALYELEAYTLSECTNHCLKDAGCISVNYHKLSRAPRKLCVLNRASHTTNEDDLVADRDYMYGSIDGL</sequence>
<dbReference type="PANTHER" id="PTHR22803">
    <property type="entry name" value="MANNOSE, PHOSPHOLIPASE, LECTIN RECEPTOR RELATED"/>
    <property type="match status" value="1"/>
</dbReference>
<keyword evidence="8" id="KW-1185">Reference proteome</keyword>
<dbReference type="Gene3D" id="3.50.4.10">
    <property type="entry name" value="Hepatocyte Growth Factor"/>
    <property type="match status" value="1"/>
</dbReference>
<dbReference type="InterPro" id="IPR001304">
    <property type="entry name" value="C-type_lectin-like"/>
</dbReference>
<dbReference type="PROSITE" id="PS50853">
    <property type="entry name" value="FN3"/>
    <property type="match status" value="1"/>
</dbReference>
<dbReference type="GeneID" id="756394"/>
<proteinExistence type="predicted"/>
<dbReference type="OMA" id="QCFYVNT"/>
<dbReference type="InterPro" id="IPR013783">
    <property type="entry name" value="Ig-like_fold"/>
</dbReference>
<dbReference type="GO" id="GO:0038023">
    <property type="term" value="F:signaling receptor activity"/>
    <property type="evidence" value="ECO:0000318"/>
    <property type="project" value="GO_Central"/>
</dbReference>
<dbReference type="Gene3D" id="3.10.100.10">
    <property type="entry name" value="Mannose-Binding Protein A, subunit A"/>
    <property type="match status" value="4"/>
</dbReference>
<dbReference type="PROSITE" id="PS50948">
    <property type="entry name" value="PAN"/>
    <property type="match status" value="2"/>
</dbReference>
<dbReference type="Proteomes" id="UP000007110">
    <property type="component" value="Unassembled WGS sequence"/>
</dbReference>
<dbReference type="SMART" id="SM00060">
    <property type="entry name" value="FN3"/>
    <property type="match status" value="1"/>
</dbReference>
<feature type="chain" id="PRO_5029716297" evidence="2">
    <location>
        <begin position="20"/>
        <end position="1284"/>
    </location>
</feature>
<dbReference type="EnsemblMetazoa" id="XM_030986087">
    <property type="protein sequence ID" value="XP_030841947"/>
    <property type="gene ID" value="LOC756394"/>
</dbReference>
<dbReference type="PROSITE" id="PS50041">
    <property type="entry name" value="C_TYPE_LECTIN_2"/>
    <property type="match status" value="4"/>
</dbReference>
<feature type="domain" description="C-type lectin" evidence="3">
    <location>
        <begin position="404"/>
        <end position="522"/>
    </location>
</feature>
<feature type="domain" description="Fibronectin type-III" evidence="4">
    <location>
        <begin position="1097"/>
        <end position="1194"/>
    </location>
</feature>
<dbReference type="InterPro" id="IPR016186">
    <property type="entry name" value="C-type_lectin-like/link_sf"/>
</dbReference>
<dbReference type="CDD" id="cd00037">
    <property type="entry name" value="CLECT"/>
    <property type="match status" value="3"/>
</dbReference>
<evidence type="ECO:0000259" key="6">
    <source>
        <dbReference type="PROSITE" id="PS51406"/>
    </source>
</evidence>
<dbReference type="InterPro" id="IPR003961">
    <property type="entry name" value="FN3_dom"/>
</dbReference>
<evidence type="ECO:0000259" key="5">
    <source>
        <dbReference type="PROSITE" id="PS50948"/>
    </source>
</evidence>
<dbReference type="InterPro" id="IPR018378">
    <property type="entry name" value="C-type_lectin_CS"/>
</dbReference>
<feature type="domain" description="Fibrinogen C-terminal" evidence="6">
    <location>
        <begin position="521"/>
        <end position="567"/>
    </location>
</feature>
<dbReference type="Pfam" id="PF00059">
    <property type="entry name" value="Lectin_C"/>
    <property type="match status" value="4"/>
</dbReference>
<evidence type="ECO:0000313" key="8">
    <source>
        <dbReference type="Proteomes" id="UP000007110"/>
    </source>
</evidence>
<dbReference type="SUPFAM" id="SSF57414">
    <property type="entry name" value="Hairpin loop containing domain-like"/>
    <property type="match status" value="2"/>
</dbReference>
<evidence type="ECO:0000313" key="7">
    <source>
        <dbReference type="EnsemblMetazoa" id="XP_030841947"/>
    </source>
</evidence>
<evidence type="ECO:0000256" key="2">
    <source>
        <dbReference type="SAM" id="SignalP"/>
    </source>
</evidence>
<dbReference type="InterPro" id="IPR050111">
    <property type="entry name" value="C-type_lectin/snaclec_domain"/>
</dbReference>
<feature type="domain" description="Apple" evidence="5">
    <location>
        <begin position="1201"/>
        <end position="1283"/>
    </location>
</feature>
<dbReference type="InterPro" id="IPR036116">
    <property type="entry name" value="FN3_sf"/>
</dbReference>
<reference evidence="8" key="1">
    <citation type="submission" date="2015-02" db="EMBL/GenBank/DDBJ databases">
        <title>Genome sequencing for Strongylocentrotus purpuratus.</title>
        <authorList>
            <person name="Murali S."/>
            <person name="Liu Y."/>
            <person name="Vee V."/>
            <person name="English A."/>
            <person name="Wang M."/>
            <person name="Skinner E."/>
            <person name="Han Y."/>
            <person name="Muzny D.M."/>
            <person name="Worley K.C."/>
            <person name="Gibbs R.A."/>
        </authorList>
    </citation>
    <scope>NUCLEOTIDE SEQUENCE</scope>
</reference>
<dbReference type="KEGG" id="spu:756394"/>
<dbReference type="CDD" id="cd00063">
    <property type="entry name" value="FN3"/>
    <property type="match status" value="1"/>
</dbReference>
<dbReference type="RefSeq" id="XP_030841947.1">
    <property type="nucleotide sequence ID" value="XM_030986087.1"/>
</dbReference>
<dbReference type="Pfam" id="PF00024">
    <property type="entry name" value="PAN_1"/>
    <property type="match status" value="2"/>
</dbReference>
<dbReference type="SUPFAM" id="SSF49265">
    <property type="entry name" value="Fibronectin type III"/>
    <property type="match status" value="1"/>
</dbReference>
<dbReference type="Pfam" id="PF00041">
    <property type="entry name" value="fn3"/>
    <property type="match status" value="1"/>
</dbReference>
<dbReference type="SUPFAM" id="SSF56436">
    <property type="entry name" value="C-type lectin-like"/>
    <property type="match status" value="4"/>
</dbReference>
<keyword evidence="2" id="KW-0732">Signal</keyword>
<dbReference type="InParanoid" id="A0A7M7SZ56"/>
<feature type="domain" description="C-type lectin" evidence="3">
    <location>
        <begin position="970"/>
        <end position="1088"/>
    </location>
</feature>
<dbReference type="SMART" id="SM00034">
    <property type="entry name" value="CLECT"/>
    <property type="match status" value="4"/>
</dbReference>
<protein>
    <submittedName>
        <fullName evidence="7">Uncharacterized protein</fullName>
    </submittedName>
</protein>
<dbReference type="NCBIfam" id="NF040941">
    <property type="entry name" value="GGGWT_bact"/>
    <property type="match status" value="1"/>
</dbReference>
<dbReference type="InterPro" id="IPR036056">
    <property type="entry name" value="Fibrinogen-like_C"/>
</dbReference>
<dbReference type="InterPro" id="IPR016187">
    <property type="entry name" value="CTDL_fold"/>
</dbReference>